<dbReference type="Proteomes" id="UP000005095">
    <property type="component" value="Chromosome"/>
</dbReference>
<keyword evidence="8" id="KW-1185">Reference proteome</keyword>
<feature type="transmembrane region" description="Helical" evidence="6">
    <location>
        <begin position="193"/>
        <end position="217"/>
    </location>
</feature>
<dbReference type="AlphaFoldDB" id="J1L226"/>
<evidence type="ECO:0000256" key="3">
    <source>
        <dbReference type="ARBA" id="ARBA00022692"/>
    </source>
</evidence>
<dbReference type="PATRIC" id="fig|28892.9.peg.811"/>
<feature type="transmembrane region" description="Helical" evidence="6">
    <location>
        <begin position="474"/>
        <end position="494"/>
    </location>
</feature>
<keyword evidence="4 6" id="KW-1133">Transmembrane helix</keyword>
<sequence length="517" mass="55192">MQTETNTNQHFAAQLPRNLAANIAYFLVNVVIGVLLVPYFIDTLGVAAYGLIPLATSITGYVAIVVQSLNTSVSRFLTVDLQREDYAAANRTFNTAFFGLSAVILLMAPIILTVAYFIPAIFSIPEGQESGAVLLFLGVSAAFMIRSWSGNFTVQLFAYNRLDLQNLVNITNIVIQTGLIVLLFTLLGPDLGLIGGAYLAGAVVASGVSIALAQQVCPYLRVSIHSFDRSKVKDLCGMGWWSVVNQIGVLLFLQIDLIVVNLLFGATSAGEYAIALQLSVLLQAISGTIGGVLTPTILSYYANKQTKTLIKVTKSTIKLIGLIMAIPLGLVCGLAPQILKFWVGSDLAFLAPLVILIIGPRITTFSISPLFTINIAYNRVRVPGIVTFFMGIANFGLAIALPLLTGWGYYGVAAAGAIVLTLKNALFTPWYATKVLGVGTHTFTRSMLPGIVATVLIGIAAATLGAVLQLPAQVTLTVVGAAITLVYLVAVWELGLSGFERELFVSYLPPTLRRIIV</sequence>
<gene>
    <name evidence="7" type="ORF">Metli_0761</name>
</gene>
<dbReference type="Pfam" id="PF01943">
    <property type="entry name" value="Polysacc_synt"/>
    <property type="match status" value="1"/>
</dbReference>
<dbReference type="STRING" id="28892.Metli_0761"/>
<dbReference type="OrthoDB" id="107091at2157"/>
<feature type="transmembrane region" description="Helical" evidence="6">
    <location>
        <begin position="19"/>
        <end position="41"/>
    </location>
</feature>
<evidence type="ECO:0000256" key="2">
    <source>
        <dbReference type="ARBA" id="ARBA00022475"/>
    </source>
</evidence>
<comment type="subcellular location">
    <subcellularLocation>
        <location evidence="1">Cell membrane</location>
        <topology evidence="1">Multi-pass membrane protein</topology>
    </subcellularLocation>
</comment>
<evidence type="ECO:0000256" key="4">
    <source>
        <dbReference type="ARBA" id="ARBA00022989"/>
    </source>
</evidence>
<feature type="transmembrane region" description="Helical" evidence="6">
    <location>
        <begin position="130"/>
        <end position="146"/>
    </location>
</feature>
<protein>
    <submittedName>
        <fullName evidence="7">Polysaccharide biosynthesis protein</fullName>
    </submittedName>
</protein>
<feature type="transmembrane region" description="Helical" evidence="6">
    <location>
        <begin position="96"/>
        <end position="118"/>
    </location>
</feature>
<dbReference type="HOGENOM" id="CLU_039594_1_0_2"/>
<dbReference type="GO" id="GO:0005886">
    <property type="term" value="C:plasma membrane"/>
    <property type="evidence" value="ECO:0007669"/>
    <property type="project" value="UniProtKB-SubCell"/>
</dbReference>
<name>J1L226_9EURY</name>
<evidence type="ECO:0000256" key="6">
    <source>
        <dbReference type="SAM" id="Phobius"/>
    </source>
</evidence>
<dbReference type="PANTHER" id="PTHR30250">
    <property type="entry name" value="PST FAMILY PREDICTED COLANIC ACID TRANSPORTER"/>
    <property type="match status" value="1"/>
</dbReference>
<feature type="transmembrane region" description="Helical" evidence="6">
    <location>
        <begin position="349"/>
        <end position="370"/>
    </location>
</feature>
<dbReference type="EMBL" id="CM001555">
    <property type="protein sequence ID" value="EJG06725.1"/>
    <property type="molecule type" value="Genomic_DNA"/>
</dbReference>
<feature type="transmembrane region" description="Helical" evidence="6">
    <location>
        <begin position="167"/>
        <end position="187"/>
    </location>
</feature>
<evidence type="ECO:0000256" key="5">
    <source>
        <dbReference type="ARBA" id="ARBA00023136"/>
    </source>
</evidence>
<feature type="transmembrane region" description="Helical" evidence="6">
    <location>
        <begin position="319"/>
        <end position="343"/>
    </location>
</feature>
<feature type="transmembrane region" description="Helical" evidence="6">
    <location>
        <begin position="272"/>
        <end position="298"/>
    </location>
</feature>
<keyword evidence="2" id="KW-1003">Cell membrane</keyword>
<feature type="transmembrane region" description="Helical" evidence="6">
    <location>
        <begin position="47"/>
        <end position="66"/>
    </location>
</feature>
<evidence type="ECO:0000256" key="1">
    <source>
        <dbReference type="ARBA" id="ARBA00004651"/>
    </source>
</evidence>
<reference evidence="7 8" key="1">
    <citation type="submission" date="2011-08" db="EMBL/GenBank/DDBJ databases">
        <title>The complete genome of Methanofollis liminatans DSM 4140.</title>
        <authorList>
            <consortium name="US DOE Joint Genome Institute (JGI-PGF)"/>
            <person name="Lucas S."/>
            <person name="Han J."/>
            <person name="Lapidus A."/>
            <person name="Bruce D."/>
            <person name="Goodwin L."/>
            <person name="Pitluck S."/>
            <person name="Peters L."/>
            <person name="Kyrpides N."/>
            <person name="Mavromatis K."/>
            <person name="Ivanova N."/>
            <person name="Mikhailova N."/>
            <person name="Lu M."/>
            <person name="Detter J.C."/>
            <person name="Tapia R."/>
            <person name="Han C."/>
            <person name="Land M."/>
            <person name="Hauser L."/>
            <person name="Markowitz V."/>
            <person name="Cheng J.-F."/>
            <person name="Hugenholtz P."/>
            <person name="Woyke T."/>
            <person name="Wu D."/>
            <person name="Spring S."/>
            <person name="Schuler E."/>
            <person name="Brambilla E."/>
            <person name="Klenk H.-P."/>
            <person name="Eisen J.A."/>
        </authorList>
    </citation>
    <scope>NUCLEOTIDE SEQUENCE [LARGE SCALE GENOMIC DNA]</scope>
    <source>
        <strain evidence="7 8">DSM 4140</strain>
    </source>
</reference>
<evidence type="ECO:0000313" key="7">
    <source>
        <dbReference type="EMBL" id="EJG06725.1"/>
    </source>
</evidence>
<dbReference type="InterPro" id="IPR050833">
    <property type="entry name" value="Poly_Biosynth_Transport"/>
</dbReference>
<dbReference type="PANTHER" id="PTHR30250:SF26">
    <property type="entry name" value="PSMA PROTEIN"/>
    <property type="match status" value="1"/>
</dbReference>
<proteinExistence type="predicted"/>
<dbReference type="RefSeq" id="WP_004038164.1">
    <property type="nucleotide sequence ID" value="NZ_CM001555.1"/>
</dbReference>
<dbReference type="InterPro" id="IPR002797">
    <property type="entry name" value="Polysacc_synth"/>
</dbReference>
<feature type="transmembrane region" description="Helical" evidence="6">
    <location>
        <begin position="447"/>
        <end position="468"/>
    </location>
</feature>
<organism evidence="7 8">
    <name type="scientific">Methanofollis liminatans DSM 4140</name>
    <dbReference type="NCBI Taxonomy" id="28892"/>
    <lineage>
        <taxon>Archaea</taxon>
        <taxon>Methanobacteriati</taxon>
        <taxon>Methanobacteriota</taxon>
        <taxon>Stenosarchaea group</taxon>
        <taxon>Methanomicrobia</taxon>
        <taxon>Methanomicrobiales</taxon>
        <taxon>Methanomicrobiaceae</taxon>
        <taxon>Methanofollis</taxon>
    </lineage>
</organism>
<feature type="transmembrane region" description="Helical" evidence="6">
    <location>
        <begin position="382"/>
        <end position="401"/>
    </location>
</feature>
<keyword evidence="3 6" id="KW-0812">Transmembrane</keyword>
<evidence type="ECO:0000313" key="8">
    <source>
        <dbReference type="Proteomes" id="UP000005095"/>
    </source>
</evidence>
<accession>J1L226</accession>
<feature type="transmembrane region" description="Helical" evidence="6">
    <location>
        <begin position="407"/>
        <end position="426"/>
    </location>
</feature>
<keyword evidence="5 6" id="KW-0472">Membrane</keyword>
<feature type="transmembrane region" description="Helical" evidence="6">
    <location>
        <begin position="238"/>
        <end position="266"/>
    </location>
</feature>